<organism evidence="4 5">
    <name type="scientific">Allohahella marinimesophila</name>
    <dbReference type="NCBI Taxonomy" id="1054972"/>
    <lineage>
        <taxon>Bacteria</taxon>
        <taxon>Pseudomonadati</taxon>
        <taxon>Pseudomonadota</taxon>
        <taxon>Gammaproteobacteria</taxon>
        <taxon>Oceanospirillales</taxon>
        <taxon>Hahellaceae</taxon>
        <taxon>Allohahella</taxon>
    </lineage>
</organism>
<dbReference type="EMBL" id="BAABBO010000018">
    <property type="protein sequence ID" value="GAA3974202.1"/>
    <property type="molecule type" value="Genomic_DNA"/>
</dbReference>
<feature type="domain" description="Anti-sigma K factor RskA C-terminal" evidence="3">
    <location>
        <begin position="111"/>
        <end position="234"/>
    </location>
</feature>
<protein>
    <submittedName>
        <fullName evidence="4">Anti-sigma factor</fullName>
    </submittedName>
</protein>
<dbReference type="InterPro" id="IPR018764">
    <property type="entry name" value="RskA_C"/>
</dbReference>
<accession>A0ABP7PZY5</accession>
<comment type="caution">
    <text evidence="4">The sequence shown here is derived from an EMBL/GenBank/DDBJ whole genome shotgun (WGS) entry which is preliminary data.</text>
</comment>
<sequence length="245" mass="26700">MNELERLAAEYVLGTLDSDTRQQISLRRLDEPDLEALISDWEARLSPLLDEVEEVTPKADLWSRIEQRLNDSGATRTTASIQGPIATDELGQLRQQLSRWRAAAVGGFGIAAGLLVALLLGNPLAHDAMVKTPHVAVFQSNDEQPAFLMTVDLDTRQLKIEPVKAQGVSGKTYQLWIKSDRLGPGVHSLGLLESADLPTRKKLQDYDPELLRSATFGISLEPEGGSPTGQPTGPAIHGTLYDTSI</sequence>
<evidence type="ECO:0000256" key="1">
    <source>
        <dbReference type="SAM" id="MobiDB-lite"/>
    </source>
</evidence>
<evidence type="ECO:0000313" key="4">
    <source>
        <dbReference type="EMBL" id="GAA3974202.1"/>
    </source>
</evidence>
<proteinExistence type="predicted"/>
<keyword evidence="5" id="KW-1185">Reference proteome</keyword>
<keyword evidence="2" id="KW-0812">Transmembrane</keyword>
<keyword evidence="2" id="KW-1133">Transmembrane helix</keyword>
<evidence type="ECO:0000259" key="3">
    <source>
        <dbReference type="Pfam" id="PF10099"/>
    </source>
</evidence>
<dbReference type="Pfam" id="PF10099">
    <property type="entry name" value="RskA_C"/>
    <property type="match status" value="1"/>
</dbReference>
<dbReference type="Proteomes" id="UP001501337">
    <property type="component" value="Unassembled WGS sequence"/>
</dbReference>
<keyword evidence="2" id="KW-0472">Membrane</keyword>
<reference evidence="5" key="1">
    <citation type="journal article" date="2019" name="Int. J. Syst. Evol. Microbiol.">
        <title>The Global Catalogue of Microorganisms (GCM) 10K type strain sequencing project: providing services to taxonomists for standard genome sequencing and annotation.</title>
        <authorList>
            <consortium name="The Broad Institute Genomics Platform"/>
            <consortium name="The Broad Institute Genome Sequencing Center for Infectious Disease"/>
            <person name="Wu L."/>
            <person name="Ma J."/>
        </authorList>
    </citation>
    <scope>NUCLEOTIDE SEQUENCE [LARGE SCALE GENOMIC DNA]</scope>
    <source>
        <strain evidence="5">JCM 17555</strain>
    </source>
</reference>
<name>A0ABP7PZY5_9GAMM</name>
<feature type="region of interest" description="Disordered" evidence="1">
    <location>
        <begin position="222"/>
        <end position="245"/>
    </location>
</feature>
<gene>
    <name evidence="4" type="ORF">GCM10022278_34100</name>
</gene>
<evidence type="ECO:0000313" key="5">
    <source>
        <dbReference type="Proteomes" id="UP001501337"/>
    </source>
</evidence>
<evidence type="ECO:0000256" key="2">
    <source>
        <dbReference type="SAM" id="Phobius"/>
    </source>
</evidence>
<feature type="transmembrane region" description="Helical" evidence="2">
    <location>
        <begin position="102"/>
        <end position="121"/>
    </location>
</feature>
<dbReference type="RefSeq" id="WP_344808637.1">
    <property type="nucleotide sequence ID" value="NZ_BAABBO010000018.1"/>
</dbReference>